<gene>
    <name evidence="4" type="ORF">CI238_13527</name>
</gene>
<dbReference type="Pfam" id="PF03221">
    <property type="entry name" value="HTH_Tnp_Tc5"/>
    <property type="match status" value="1"/>
</dbReference>
<dbReference type="Gene3D" id="1.10.10.60">
    <property type="entry name" value="Homeodomain-like"/>
    <property type="match status" value="1"/>
</dbReference>
<evidence type="ECO:0000256" key="1">
    <source>
        <dbReference type="ARBA" id="ARBA00023125"/>
    </source>
</evidence>
<dbReference type="SMART" id="SM00674">
    <property type="entry name" value="CENPB"/>
    <property type="match status" value="1"/>
</dbReference>
<evidence type="ECO:0000256" key="2">
    <source>
        <dbReference type="ARBA" id="ARBA00023242"/>
    </source>
</evidence>
<reference evidence="4 5" key="1">
    <citation type="submission" date="2015-06" db="EMBL/GenBank/DDBJ databases">
        <title>Survival trade-offs in plant roots during colonization by closely related pathogenic and mutualistic fungi.</title>
        <authorList>
            <person name="Hacquard S."/>
            <person name="Kracher B."/>
            <person name="Hiruma K."/>
            <person name="Weinman A."/>
            <person name="Muench P."/>
            <person name="Garrido Oter R."/>
            <person name="Ver Loren van Themaat E."/>
            <person name="Dallerey J.-F."/>
            <person name="Damm U."/>
            <person name="Henrissat B."/>
            <person name="Lespinet O."/>
            <person name="Thon M."/>
            <person name="Kemen E."/>
            <person name="McHardy A.C."/>
            <person name="Schulze-Lefert P."/>
            <person name="O'Connell R.J."/>
        </authorList>
    </citation>
    <scope>NUCLEOTIDE SEQUENCE [LARGE SCALE GENOMIC DNA]</scope>
    <source>
        <strain evidence="4 5">MAFF 238704</strain>
    </source>
</reference>
<dbReference type="InterPro" id="IPR007889">
    <property type="entry name" value="HTH_Psq"/>
</dbReference>
<protein>
    <submittedName>
        <fullName evidence="4">Putative transposase</fullName>
    </submittedName>
</protein>
<dbReference type="InterPro" id="IPR009057">
    <property type="entry name" value="Homeodomain-like_sf"/>
</dbReference>
<keyword evidence="1" id="KW-0238">DNA-binding</keyword>
<dbReference type="PROSITE" id="PS51253">
    <property type="entry name" value="HTH_CENPB"/>
    <property type="match status" value="1"/>
</dbReference>
<evidence type="ECO:0000259" key="3">
    <source>
        <dbReference type="PROSITE" id="PS51253"/>
    </source>
</evidence>
<organism evidence="4 5">
    <name type="scientific">Colletotrichum incanum</name>
    <name type="common">Soybean anthracnose fungus</name>
    <dbReference type="NCBI Taxonomy" id="1573173"/>
    <lineage>
        <taxon>Eukaryota</taxon>
        <taxon>Fungi</taxon>
        <taxon>Dikarya</taxon>
        <taxon>Ascomycota</taxon>
        <taxon>Pezizomycotina</taxon>
        <taxon>Sordariomycetes</taxon>
        <taxon>Hypocreomycetidae</taxon>
        <taxon>Glomerellales</taxon>
        <taxon>Glomerellaceae</taxon>
        <taxon>Colletotrichum</taxon>
        <taxon>Colletotrichum spaethianum species complex</taxon>
    </lineage>
</organism>
<keyword evidence="2" id="KW-0539">Nucleus</keyword>
<feature type="domain" description="HTH CENPB-type" evidence="3">
    <location>
        <begin position="48"/>
        <end position="118"/>
    </location>
</feature>
<dbReference type="AlphaFoldDB" id="A0A166LFT0"/>
<dbReference type="InterPro" id="IPR006600">
    <property type="entry name" value="HTH_CenpB_DNA-bd_dom"/>
</dbReference>
<accession>A0A166LFT0</accession>
<evidence type="ECO:0000313" key="4">
    <source>
        <dbReference type="EMBL" id="KZL63471.1"/>
    </source>
</evidence>
<keyword evidence="5" id="KW-1185">Reference proteome</keyword>
<dbReference type="EMBL" id="LFIW01002763">
    <property type="protein sequence ID" value="KZL63471.1"/>
    <property type="molecule type" value="Genomic_DNA"/>
</dbReference>
<dbReference type="Proteomes" id="UP000076584">
    <property type="component" value="Unassembled WGS sequence"/>
</dbReference>
<name>A0A166LFT0_COLIC</name>
<sequence>MVQYTEHEINLALEAIGNGQSVKKAAYEYGIPRTTLQSRLYGSQRRAAAFADLQRLFVSQEAKLASWVQIQADLGLAPTHQQIREFAQRILNAMGDTQPLGKRWVNAFIRRNPSIKVQRSRSIDSRRVNGASAEVIRNWFKYLAILVISAI</sequence>
<comment type="caution">
    <text evidence="4">The sequence shown here is derived from an EMBL/GenBank/DDBJ whole genome shotgun (WGS) entry which is preliminary data.</text>
</comment>
<dbReference type="GO" id="GO:0003677">
    <property type="term" value="F:DNA binding"/>
    <property type="evidence" value="ECO:0007669"/>
    <property type="project" value="UniProtKB-KW"/>
</dbReference>
<evidence type="ECO:0000313" key="5">
    <source>
        <dbReference type="Proteomes" id="UP000076584"/>
    </source>
</evidence>
<dbReference type="Pfam" id="PF05225">
    <property type="entry name" value="HTH_psq"/>
    <property type="match status" value="1"/>
</dbReference>
<proteinExistence type="predicted"/>
<dbReference type="SUPFAM" id="SSF46689">
    <property type="entry name" value="Homeodomain-like"/>
    <property type="match status" value="1"/>
</dbReference>